<feature type="compositionally biased region" description="Basic residues" evidence="1">
    <location>
        <begin position="21"/>
        <end position="42"/>
    </location>
</feature>
<dbReference type="EMBL" id="GBRH01187987">
    <property type="protein sequence ID" value="JAE09909.1"/>
    <property type="molecule type" value="Transcribed_RNA"/>
</dbReference>
<protein>
    <submittedName>
        <fullName evidence="2">Uncharacterized protein</fullName>
    </submittedName>
</protein>
<dbReference type="AlphaFoldDB" id="A0A0A9FFA2"/>
<evidence type="ECO:0000313" key="2">
    <source>
        <dbReference type="EMBL" id="JAE09909.1"/>
    </source>
</evidence>
<evidence type="ECO:0000256" key="1">
    <source>
        <dbReference type="SAM" id="MobiDB-lite"/>
    </source>
</evidence>
<sequence>MQCSHFGSTGLGLPGSGKEARRLRPRATRTRRGTREPRRHARRAAAHLHPHYCWVEEKGQLLLATYDGWRLLGAASGGLRLWPVAHQEFHRPCIV</sequence>
<proteinExistence type="predicted"/>
<feature type="region of interest" description="Disordered" evidence="1">
    <location>
        <begin position="1"/>
        <end position="42"/>
    </location>
</feature>
<name>A0A0A9FFA2_ARUDO</name>
<reference evidence="2" key="2">
    <citation type="journal article" date="2015" name="Data Brief">
        <title>Shoot transcriptome of the giant reed, Arundo donax.</title>
        <authorList>
            <person name="Barrero R.A."/>
            <person name="Guerrero F.D."/>
            <person name="Moolhuijzen P."/>
            <person name="Goolsby J.A."/>
            <person name="Tidwell J."/>
            <person name="Bellgard S.E."/>
            <person name="Bellgard M.I."/>
        </authorList>
    </citation>
    <scope>NUCLEOTIDE SEQUENCE</scope>
    <source>
        <tissue evidence="2">Shoot tissue taken approximately 20 cm above the soil surface</tissue>
    </source>
</reference>
<organism evidence="2">
    <name type="scientific">Arundo donax</name>
    <name type="common">Giant reed</name>
    <name type="synonym">Donax arundinaceus</name>
    <dbReference type="NCBI Taxonomy" id="35708"/>
    <lineage>
        <taxon>Eukaryota</taxon>
        <taxon>Viridiplantae</taxon>
        <taxon>Streptophyta</taxon>
        <taxon>Embryophyta</taxon>
        <taxon>Tracheophyta</taxon>
        <taxon>Spermatophyta</taxon>
        <taxon>Magnoliopsida</taxon>
        <taxon>Liliopsida</taxon>
        <taxon>Poales</taxon>
        <taxon>Poaceae</taxon>
        <taxon>PACMAD clade</taxon>
        <taxon>Arundinoideae</taxon>
        <taxon>Arundineae</taxon>
        <taxon>Arundo</taxon>
    </lineage>
</organism>
<accession>A0A0A9FFA2</accession>
<reference evidence="2" key="1">
    <citation type="submission" date="2014-09" db="EMBL/GenBank/DDBJ databases">
        <authorList>
            <person name="Magalhaes I.L.F."/>
            <person name="Oliveira U."/>
            <person name="Santos F.R."/>
            <person name="Vidigal T.H.D.A."/>
            <person name="Brescovit A.D."/>
            <person name="Santos A.J."/>
        </authorList>
    </citation>
    <scope>NUCLEOTIDE SEQUENCE</scope>
    <source>
        <tissue evidence="2">Shoot tissue taken approximately 20 cm above the soil surface</tissue>
    </source>
</reference>